<dbReference type="SUPFAM" id="SSF75217">
    <property type="entry name" value="alpha/beta knot"/>
    <property type="match status" value="1"/>
</dbReference>
<evidence type="ECO:0000256" key="4">
    <source>
        <dbReference type="ARBA" id="ARBA00013673"/>
    </source>
</evidence>
<evidence type="ECO:0000256" key="6">
    <source>
        <dbReference type="ARBA" id="ARBA00022552"/>
    </source>
</evidence>
<dbReference type="EC" id="2.1.1.193" evidence="3 12"/>
<dbReference type="CDD" id="cd18084">
    <property type="entry name" value="RsmE-like"/>
    <property type="match status" value="1"/>
</dbReference>
<sequence>MQRYFVKKEQMTDTAVQIIGDDVKHISKVMRMDVGDEVICSDNDSRTVKCRLSNLSDTEINADITETLEPKTELPVQVTIAQGLPKGDKLDLIIQKGTELGAFAFLPFAAARSIVKWDHKKASKKIERLEKIAKEAAEQSYRERIPEVLPVHSFSQLKQELPSFDLIILAYEESAKQGEQAQLAQQLTTVAPGQKILVIIGPEGGITEEEVDQLTKQGVIVCGFGPRILRTETASLYVLAAISYHFELMR</sequence>
<dbReference type="OrthoDB" id="9815641at2"/>
<dbReference type="Proteomes" id="UP000030832">
    <property type="component" value="Unassembled WGS sequence"/>
</dbReference>
<dbReference type="PANTHER" id="PTHR30027:SF3">
    <property type="entry name" value="16S RRNA (URACIL(1498)-N(3))-METHYLTRANSFERASE"/>
    <property type="match status" value="1"/>
</dbReference>
<dbReference type="SUPFAM" id="SSF88697">
    <property type="entry name" value="PUA domain-like"/>
    <property type="match status" value="1"/>
</dbReference>
<keyword evidence="9 12" id="KW-0949">S-adenosyl-L-methionine</keyword>
<evidence type="ECO:0000256" key="3">
    <source>
        <dbReference type="ARBA" id="ARBA00012328"/>
    </source>
</evidence>
<dbReference type="Gene3D" id="3.40.1280.10">
    <property type="match status" value="1"/>
</dbReference>
<proteinExistence type="inferred from homology"/>
<evidence type="ECO:0000256" key="10">
    <source>
        <dbReference type="ARBA" id="ARBA00025699"/>
    </source>
</evidence>
<comment type="function">
    <text evidence="10 12">Specifically methylates the N3 position of the uracil ring of uridine 1498 (m3U1498) in 16S rRNA. Acts on the fully assembled 30S ribosomal subunit.</text>
</comment>
<dbReference type="Pfam" id="PF04452">
    <property type="entry name" value="Methyltrans_RNA"/>
    <property type="match status" value="1"/>
</dbReference>
<evidence type="ECO:0000259" key="13">
    <source>
        <dbReference type="Pfam" id="PF04452"/>
    </source>
</evidence>
<dbReference type="Pfam" id="PF20260">
    <property type="entry name" value="PUA_4"/>
    <property type="match status" value="1"/>
</dbReference>
<comment type="similarity">
    <text evidence="2 12">Belongs to the RNA methyltransferase RsmE family.</text>
</comment>
<gene>
    <name evidence="15" type="ORF">LQ50_01055</name>
</gene>
<dbReference type="PIRSF" id="PIRSF015601">
    <property type="entry name" value="MTase_slr0722"/>
    <property type="match status" value="1"/>
</dbReference>
<dbReference type="GO" id="GO:0005737">
    <property type="term" value="C:cytoplasm"/>
    <property type="evidence" value="ECO:0007669"/>
    <property type="project" value="UniProtKB-SubCell"/>
</dbReference>
<keyword evidence="5 12" id="KW-0963">Cytoplasm</keyword>
<protein>
    <recommendedName>
        <fullName evidence="4 12">Ribosomal RNA small subunit methyltransferase E</fullName>
        <ecNumber evidence="3 12">2.1.1.193</ecNumber>
    </recommendedName>
</protein>
<name>A0A0B0IPE4_9BACI</name>
<dbReference type="InterPro" id="IPR029028">
    <property type="entry name" value="Alpha/beta_knot_MTases"/>
</dbReference>
<dbReference type="NCBIfam" id="NF008691">
    <property type="entry name" value="PRK11713.1-4"/>
    <property type="match status" value="1"/>
</dbReference>
<dbReference type="AlphaFoldDB" id="A0A0B0IPE4"/>
<keyword evidence="7 12" id="KW-0489">Methyltransferase</keyword>
<dbReference type="RefSeq" id="WP_034625082.1">
    <property type="nucleotide sequence ID" value="NZ_JRJU01000001.1"/>
</dbReference>
<feature type="domain" description="Ribosomal RNA small subunit methyltransferase E methyltransferase" evidence="13">
    <location>
        <begin position="73"/>
        <end position="243"/>
    </location>
</feature>
<evidence type="ECO:0000256" key="1">
    <source>
        <dbReference type="ARBA" id="ARBA00004496"/>
    </source>
</evidence>
<keyword evidence="6 12" id="KW-0698">rRNA processing</keyword>
<dbReference type="InterPro" id="IPR029026">
    <property type="entry name" value="tRNA_m1G_MTases_N"/>
</dbReference>
<dbReference type="eggNOG" id="COG1385">
    <property type="taxonomic scope" value="Bacteria"/>
</dbReference>
<accession>A0A0B0IPE4</accession>
<organism evidence="15 16">
    <name type="scientific">Halalkalibacter okhensis</name>
    <dbReference type="NCBI Taxonomy" id="333138"/>
    <lineage>
        <taxon>Bacteria</taxon>
        <taxon>Bacillati</taxon>
        <taxon>Bacillota</taxon>
        <taxon>Bacilli</taxon>
        <taxon>Bacillales</taxon>
        <taxon>Bacillaceae</taxon>
        <taxon>Halalkalibacter</taxon>
    </lineage>
</organism>
<comment type="subcellular location">
    <subcellularLocation>
        <location evidence="1 12">Cytoplasm</location>
    </subcellularLocation>
</comment>
<evidence type="ECO:0000256" key="7">
    <source>
        <dbReference type="ARBA" id="ARBA00022603"/>
    </source>
</evidence>
<keyword evidence="16" id="KW-1185">Reference proteome</keyword>
<evidence type="ECO:0000256" key="5">
    <source>
        <dbReference type="ARBA" id="ARBA00022490"/>
    </source>
</evidence>
<dbReference type="InterPro" id="IPR006700">
    <property type="entry name" value="RsmE"/>
</dbReference>
<feature type="domain" description="Ribosomal RNA small subunit methyltransferase E PUA-like" evidence="14">
    <location>
        <begin position="20"/>
        <end position="64"/>
    </location>
</feature>
<keyword evidence="8 12" id="KW-0808">Transferase</keyword>
<reference evidence="15 16" key="1">
    <citation type="submission" date="2014-09" db="EMBL/GenBank/DDBJ databases">
        <title>Genome sequencing and annotation of Bacillus Okhensis strain Kh10-101T.</title>
        <authorList>
            <person name="Prakash J.S."/>
        </authorList>
    </citation>
    <scope>NUCLEOTIDE SEQUENCE [LARGE SCALE GENOMIC DNA]</scope>
    <source>
        <strain evidence="16">Kh10-101T</strain>
    </source>
</reference>
<evidence type="ECO:0000256" key="8">
    <source>
        <dbReference type="ARBA" id="ARBA00022679"/>
    </source>
</evidence>
<comment type="caution">
    <text evidence="15">The sequence shown here is derived from an EMBL/GenBank/DDBJ whole genome shotgun (WGS) entry which is preliminary data.</text>
</comment>
<dbReference type="InterPro" id="IPR046886">
    <property type="entry name" value="RsmE_MTase_dom"/>
</dbReference>
<dbReference type="EMBL" id="JRJU01000001">
    <property type="protein sequence ID" value="KHF41909.1"/>
    <property type="molecule type" value="Genomic_DNA"/>
</dbReference>
<dbReference type="InterPro" id="IPR046887">
    <property type="entry name" value="RsmE_PUA-like"/>
</dbReference>
<dbReference type="PANTHER" id="PTHR30027">
    <property type="entry name" value="RIBOSOMAL RNA SMALL SUBUNIT METHYLTRANSFERASE E"/>
    <property type="match status" value="1"/>
</dbReference>
<dbReference type="FunFam" id="3.40.1280.10:FF:000024">
    <property type="entry name" value="Ribosomal RNA small subunit methyltransferase E"/>
    <property type="match status" value="1"/>
</dbReference>
<evidence type="ECO:0000313" key="15">
    <source>
        <dbReference type="EMBL" id="KHF41909.1"/>
    </source>
</evidence>
<evidence type="ECO:0000313" key="16">
    <source>
        <dbReference type="Proteomes" id="UP000030832"/>
    </source>
</evidence>
<dbReference type="NCBIfam" id="TIGR00046">
    <property type="entry name" value="RsmE family RNA methyltransferase"/>
    <property type="match status" value="1"/>
</dbReference>
<evidence type="ECO:0000256" key="2">
    <source>
        <dbReference type="ARBA" id="ARBA00005528"/>
    </source>
</evidence>
<dbReference type="STRING" id="333138.LQ50_01055"/>
<evidence type="ECO:0000256" key="12">
    <source>
        <dbReference type="PIRNR" id="PIRNR015601"/>
    </source>
</evidence>
<dbReference type="GO" id="GO:0070042">
    <property type="term" value="F:rRNA (uridine-N3-)-methyltransferase activity"/>
    <property type="evidence" value="ECO:0007669"/>
    <property type="project" value="TreeGrafter"/>
</dbReference>
<dbReference type="GO" id="GO:0070475">
    <property type="term" value="P:rRNA base methylation"/>
    <property type="evidence" value="ECO:0007669"/>
    <property type="project" value="TreeGrafter"/>
</dbReference>
<evidence type="ECO:0000256" key="9">
    <source>
        <dbReference type="ARBA" id="ARBA00022691"/>
    </source>
</evidence>
<dbReference type="Gene3D" id="2.40.240.20">
    <property type="entry name" value="Hypothetical PUA domain-like, domain 1"/>
    <property type="match status" value="1"/>
</dbReference>
<evidence type="ECO:0000259" key="14">
    <source>
        <dbReference type="Pfam" id="PF20260"/>
    </source>
</evidence>
<evidence type="ECO:0000256" key="11">
    <source>
        <dbReference type="ARBA" id="ARBA00047944"/>
    </source>
</evidence>
<comment type="catalytic activity">
    <reaction evidence="11 12">
        <text>uridine(1498) in 16S rRNA + S-adenosyl-L-methionine = N(3)-methyluridine(1498) in 16S rRNA + S-adenosyl-L-homocysteine + H(+)</text>
        <dbReference type="Rhea" id="RHEA:42920"/>
        <dbReference type="Rhea" id="RHEA-COMP:10283"/>
        <dbReference type="Rhea" id="RHEA-COMP:10284"/>
        <dbReference type="ChEBI" id="CHEBI:15378"/>
        <dbReference type="ChEBI" id="CHEBI:57856"/>
        <dbReference type="ChEBI" id="CHEBI:59789"/>
        <dbReference type="ChEBI" id="CHEBI:65315"/>
        <dbReference type="ChEBI" id="CHEBI:74502"/>
        <dbReference type="EC" id="2.1.1.193"/>
    </reaction>
</comment>
<dbReference type="InterPro" id="IPR015947">
    <property type="entry name" value="PUA-like_sf"/>
</dbReference>